<evidence type="ECO:0000313" key="2">
    <source>
        <dbReference type="EMBL" id="GGM36801.1"/>
    </source>
</evidence>
<accession>A0A917TTN1</accession>
<dbReference type="RefSeq" id="WP_190251676.1">
    <property type="nucleotide sequence ID" value="NZ_BMPI01000020.1"/>
</dbReference>
<sequence length="110" mass="11901">MRWVTGEDLLARVLDDDTVAPLAKRAHRQGMALLGEGGLLQLTKRFPEAAPAGEMDAHPGRDRHKRGGDGNAHNGKRTKTLITDVGPASVPAIVAKRQRRFGGVDNRSSR</sequence>
<evidence type="ECO:0000256" key="1">
    <source>
        <dbReference type="SAM" id="MobiDB-lite"/>
    </source>
</evidence>
<organism evidence="2 3">
    <name type="scientific">Dactylosporangium sucinum</name>
    <dbReference type="NCBI Taxonomy" id="1424081"/>
    <lineage>
        <taxon>Bacteria</taxon>
        <taxon>Bacillati</taxon>
        <taxon>Actinomycetota</taxon>
        <taxon>Actinomycetes</taxon>
        <taxon>Micromonosporales</taxon>
        <taxon>Micromonosporaceae</taxon>
        <taxon>Dactylosporangium</taxon>
    </lineage>
</organism>
<feature type="region of interest" description="Disordered" evidence="1">
    <location>
        <begin position="44"/>
        <end position="85"/>
    </location>
</feature>
<proteinExistence type="predicted"/>
<dbReference type="AlphaFoldDB" id="A0A917TTN1"/>
<reference evidence="2" key="2">
    <citation type="submission" date="2020-09" db="EMBL/GenBank/DDBJ databases">
        <authorList>
            <person name="Sun Q."/>
            <person name="Ohkuma M."/>
        </authorList>
    </citation>
    <scope>NUCLEOTIDE SEQUENCE</scope>
    <source>
        <strain evidence="2">JCM 19831</strain>
    </source>
</reference>
<gene>
    <name evidence="2" type="ORF">GCM10007977_042860</name>
</gene>
<comment type="caution">
    <text evidence="2">The sequence shown here is derived from an EMBL/GenBank/DDBJ whole genome shotgun (WGS) entry which is preliminary data.</text>
</comment>
<dbReference type="Proteomes" id="UP000642070">
    <property type="component" value="Unassembled WGS sequence"/>
</dbReference>
<dbReference type="EMBL" id="BMPI01000020">
    <property type="protein sequence ID" value="GGM36801.1"/>
    <property type="molecule type" value="Genomic_DNA"/>
</dbReference>
<name>A0A917TTN1_9ACTN</name>
<keyword evidence="3" id="KW-1185">Reference proteome</keyword>
<evidence type="ECO:0000313" key="3">
    <source>
        <dbReference type="Proteomes" id="UP000642070"/>
    </source>
</evidence>
<protein>
    <submittedName>
        <fullName evidence="2">Uncharacterized protein</fullName>
    </submittedName>
</protein>
<reference evidence="2" key="1">
    <citation type="journal article" date="2014" name="Int. J. Syst. Evol. Microbiol.">
        <title>Complete genome sequence of Corynebacterium casei LMG S-19264T (=DSM 44701T), isolated from a smear-ripened cheese.</title>
        <authorList>
            <consortium name="US DOE Joint Genome Institute (JGI-PGF)"/>
            <person name="Walter F."/>
            <person name="Albersmeier A."/>
            <person name="Kalinowski J."/>
            <person name="Ruckert C."/>
        </authorList>
    </citation>
    <scope>NUCLEOTIDE SEQUENCE</scope>
    <source>
        <strain evidence="2">JCM 19831</strain>
    </source>
</reference>